<feature type="transmembrane region" description="Helical" evidence="1">
    <location>
        <begin position="13"/>
        <end position="31"/>
    </location>
</feature>
<dbReference type="AlphaFoldDB" id="A0A1I7ZR04"/>
<dbReference type="WBParaSite" id="L893_g28948.t1">
    <property type="protein sequence ID" value="L893_g28948.t1"/>
    <property type="gene ID" value="L893_g28948"/>
</dbReference>
<protein>
    <submittedName>
        <fullName evidence="3">Cell division protein FtsK</fullName>
    </submittedName>
</protein>
<dbReference type="Proteomes" id="UP000095287">
    <property type="component" value="Unplaced"/>
</dbReference>
<sequence length="103" mass="11191">MTGDGSIGEWSKVFYMLAGVLVVSGAFFQLFGSGTVQKWAEPPADKNVHSGARLVAVNQEQAEIDLLAVPRAKRTPKVSIMEEGDERPVFPGLELEDSVVEEE</sequence>
<evidence type="ECO:0000256" key="1">
    <source>
        <dbReference type="SAM" id="Phobius"/>
    </source>
</evidence>
<keyword evidence="2" id="KW-1185">Reference proteome</keyword>
<name>A0A1I7ZR04_9BILA</name>
<organism evidence="2 3">
    <name type="scientific">Steinernema glaseri</name>
    <dbReference type="NCBI Taxonomy" id="37863"/>
    <lineage>
        <taxon>Eukaryota</taxon>
        <taxon>Metazoa</taxon>
        <taxon>Ecdysozoa</taxon>
        <taxon>Nematoda</taxon>
        <taxon>Chromadorea</taxon>
        <taxon>Rhabditida</taxon>
        <taxon>Tylenchina</taxon>
        <taxon>Panagrolaimomorpha</taxon>
        <taxon>Strongyloidoidea</taxon>
        <taxon>Steinernematidae</taxon>
        <taxon>Steinernema</taxon>
    </lineage>
</organism>
<accession>A0A1I7ZR04</accession>
<evidence type="ECO:0000313" key="2">
    <source>
        <dbReference type="Proteomes" id="UP000095287"/>
    </source>
</evidence>
<reference evidence="3" key="1">
    <citation type="submission" date="2016-11" db="UniProtKB">
        <authorList>
            <consortium name="WormBaseParasite"/>
        </authorList>
    </citation>
    <scope>IDENTIFICATION</scope>
</reference>
<evidence type="ECO:0000313" key="3">
    <source>
        <dbReference type="WBParaSite" id="L893_g28948.t1"/>
    </source>
</evidence>
<keyword evidence="1" id="KW-1133">Transmembrane helix</keyword>
<keyword evidence="1" id="KW-0472">Membrane</keyword>
<keyword evidence="1" id="KW-0812">Transmembrane</keyword>
<proteinExistence type="predicted"/>